<protein>
    <submittedName>
        <fullName evidence="1">Uncharacterized protein</fullName>
    </submittedName>
</protein>
<evidence type="ECO:0000313" key="2">
    <source>
        <dbReference type="Proteomes" id="UP000192501"/>
    </source>
</evidence>
<comment type="caution">
    <text evidence="1">The sequence shown here is derived from an EMBL/GenBank/DDBJ whole genome shotgun (WGS) entry which is preliminary data.</text>
</comment>
<proteinExistence type="predicted"/>
<dbReference type="Proteomes" id="UP000192501">
    <property type="component" value="Unassembled WGS sequence"/>
</dbReference>
<name>A0A1X0QF25_9MICR</name>
<evidence type="ECO:0000313" key="1">
    <source>
        <dbReference type="EMBL" id="ORD98342.1"/>
    </source>
</evidence>
<accession>A0A1X0QF25</accession>
<dbReference type="EMBL" id="LTAI01000774">
    <property type="protein sequence ID" value="ORD98342.1"/>
    <property type="molecule type" value="Genomic_DNA"/>
</dbReference>
<dbReference type="AlphaFoldDB" id="A0A1X0QF25"/>
<gene>
    <name evidence="1" type="ORF">A0H76_2681</name>
</gene>
<organism evidence="1 2">
    <name type="scientific">Hepatospora eriocheir</name>
    <dbReference type="NCBI Taxonomy" id="1081669"/>
    <lineage>
        <taxon>Eukaryota</taxon>
        <taxon>Fungi</taxon>
        <taxon>Fungi incertae sedis</taxon>
        <taxon>Microsporidia</taxon>
        <taxon>Hepatosporidae</taxon>
        <taxon>Hepatospora</taxon>
    </lineage>
</organism>
<reference evidence="1 2" key="1">
    <citation type="journal article" date="2017" name="Environ. Microbiol.">
        <title>Decay of the glycolytic pathway and adaptation to intranuclear parasitism within Enterocytozoonidae microsporidia.</title>
        <authorList>
            <person name="Wiredu Boakye D."/>
            <person name="Jaroenlak P."/>
            <person name="Prachumwat A."/>
            <person name="Williams T.A."/>
            <person name="Bateman K.S."/>
            <person name="Itsathitphaisarn O."/>
            <person name="Sritunyalucksana K."/>
            <person name="Paszkiewicz K.H."/>
            <person name="Moore K.A."/>
            <person name="Stentiford G.D."/>
            <person name="Williams B.A."/>
        </authorList>
    </citation>
    <scope>NUCLEOTIDE SEQUENCE [LARGE SCALE GENOMIC DNA]</scope>
    <source>
        <strain evidence="2">canceri</strain>
    </source>
</reference>
<sequence>MFEKFGKLIVKKVKSSGKVELDSSKCLFFIPGYCIDEFLDSLKKNQCDIRFSNNESLFEIYMDFLSLYEFYKDVISSYKKFRFLIIPIIKVKERMLSSLIF</sequence>
<dbReference type="VEuPathDB" id="MicrosporidiaDB:A0H76_2681"/>